<reference evidence="3" key="2">
    <citation type="submission" date="2022-03" db="EMBL/GenBank/DDBJ databases">
        <title>Draft title - Genomic analysis of global carrot germplasm unveils the trajectory of domestication and the origin of high carotenoid orange carrot.</title>
        <authorList>
            <person name="Iorizzo M."/>
            <person name="Ellison S."/>
            <person name="Senalik D."/>
            <person name="Macko-Podgorni A."/>
            <person name="Grzebelus D."/>
            <person name="Bostan H."/>
            <person name="Rolling W."/>
            <person name="Curaba J."/>
            <person name="Simon P."/>
        </authorList>
    </citation>
    <scope>NUCLEOTIDE SEQUENCE</scope>
    <source>
        <tissue evidence="3">Leaf</tissue>
    </source>
</reference>
<keyword evidence="4" id="KW-1185">Reference proteome</keyword>
<dbReference type="Pfam" id="PF08153">
    <property type="entry name" value="NGP1NT"/>
    <property type="match status" value="1"/>
</dbReference>
<evidence type="ECO:0000256" key="1">
    <source>
        <dbReference type="SAM" id="MobiDB-lite"/>
    </source>
</evidence>
<dbReference type="EMBL" id="CP093346">
    <property type="protein sequence ID" value="WOG98659.1"/>
    <property type="molecule type" value="Genomic_DNA"/>
</dbReference>
<organism evidence="3 4">
    <name type="scientific">Daucus carota subsp. sativus</name>
    <name type="common">Carrot</name>
    <dbReference type="NCBI Taxonomy" id="79200"/>
    <lineage>
        <taxon>Eukaryota</taxon>
        <taxon>Viridiplantae</taxon>
        <taxon>Streptophyta</taxon>
        <taxon>Embryophyta</taxon>
        <taxon>Tracheophyta</taxon>
        <taxon>Spermatophyta</taxon>
        <taxon>Magnoliopsida</taxon>
        <taxon>eudicotyledons</taxon>
        <taxon>Gunneridae</taxon>
        <taxon>Pentapetalae</taxon>
        <taxon>asterids</taxon>
        <taxon>campanulids</taxon>
        <taxon>Apiales</taxon>
        <taxon>Apiaceae</taxon>
        <taxon>Apioideae</taxon>
        <taxon>Scandiceae</taxon>
        <taxon>Daucinae</taxon>
        <taxon>Daucus</taxon>
        <taxon>Daucus sect. Daucus</taxon>
    </lineage>
</organism>
<reference evidence="3" key="1">
    <citation type="journal article" date="2016" name="Nat. Genet.">
        <title>A high-quality carrot genome assembly provides new insights into carotenoid accumulation and asterid genome evolution.</title>
        <authorList>
            <person name="Iorizzo M."/>
            <person name="Ellison S."/>
            <person name="Senalik D."/>
            <person name="Zeng P."/>
            <person name="Satapoomin P."/>
            <person name="Huang J."/>
            <person name="Bowman M."/>
            <person name="Iovene M."/>
            <person name="Sanseverino W."/>
            <person name="Cavagnaro P."/>
            <person name="Yildiz M."/>
            <person name="Macko-Podgorni A."/>
            <person name="Moranska E."/>
            <person name="Grzebelus E."/>
            <person name="Grzebelus D."/>
            <person name="Ashrafi H."/>
            <person name="Zheng Z."/>
            <person name="Cheng S."/>
            <person name="Spooner D."/>
            <person name="Van Deynze A."/>
            <person name="Simon P."/>
        </authorList>
    </citation>
    <scope>NUCLEOTIDE SEQUENCE</scope>
    <source>
        <tissue evidence="3">Leaf</tissue>
    </source>
</reference>
<dbReference type="Proteomes" id="UP000077755">
    <property type="component" value="Chromosome 4"/>
</dbReference>
<gene>
    <name evidence="3" type="ORF">DCAR_0418003</name>
</gene>
<accession>A0AAF0WZR6</accession>
<evidence type="ECO:0000313" key="4">
    <source>
        <dbReference type="Proteomes" id="UP000077755"/>
    </source>
</evidence>
<dbReference type="KEGG" id="dcr:108217887"/>
<feature type="region of interest" description="Disordered" evidence="1">
    <location>
        <begin position="1"/>
        <end position="30"/>
    </location>
</feature>
<protein>
    <recommendedName>
        <fullName evidence="2">Nucleolar GTP-binding protein 2 N-terminal domain-containing protein</fullName>
    </recommendedName>
</protein>
<feature type="domain" description="Nucleolar GTP-binding protein 2 N-terminal" evidence="2">
    <location>
        <begin position="38"/>
        <end position="97"/>
    </location>
</feature>
<dbReference type="InterPro" id="IPR012971">
    <property type="entry name" value="NOG2_N_dom"/>
</dbReference>
<evidence type="ECO:0000313" key="3">
    <source>
        <dbReference type="EMBL" id="WOG98659.1"/>
    </source>
</evidence>
<proteinExistence type="predicted"/>
<evidence type="ECO:0000259" key="2">
    <source>
        <dbReference type="Pfam" id="PF08153"/>
    </source>
</evidence>
<sequence>MGKNRGKSVNISGKPKHSSDASRTKGSRTAATVRRLKMYNKKPKLDRKGKILKHEFQSKELPSTHIQPDPRWFGNTRVVSQKELELLRDQLQNQNHISSQIRQKWAKRIQDATQVIYVQKGSAKAYATKKVQV</sequence>
<dbReference type="AlphaFoldDB" id="A0AAF0WZR6"/>
<name>A0AAF0WZR6_DAUCS</name>